<dbReference type="RefSeq" id="XP_049142783.1">
    <property type="nucleotide sequence ID" value="XM_049285640.1"/>
</dbReference>
<dbReference type="KEGG" id="clup:CLUP02_06641"/>
<dbReference type="AlphaFoldDB" id="A0A9Q8WFX5"/>
<dbReference type="EMBL" id="CP019475">
    <property type="protein sequence ID" value="UQC81155.1"/>
    <property type="molecule type" value="Genomic_DNA"/>
</dbReference>
<reference evidence="1" key="1">
    <citation type="journal article" date="2021" name="Mol. Plant Microbe Interact.">
        <title>Complete Genome Sequence of the Plant-Pathogenic Fungus Colletotrichum lupini.</title>
        <authorList>
            <person name="Baroncelli R."/>
            <person name="Pensec F."/>
            <person name="Da Lio D."/>
            <person name="Boufleur T."/>
            <person name="Vicente I."/>
            <person name="Sarrocco S."/>
            <person name="Picot A."/>
            <person name="Baraldi E."/>
            <person name="Sukno S."/>
            <person name="Thon M."/>
            <person name="Le Floch G."/>
        </authorList>
    </citation>
    <scope>NUCLEOTIDE SEQUENCE</scope>
    <source>
        <strain evidence="1">IMI 504893</strain>
    </source>
</reference>
<dbReference type="GeneID" id="73340650"/>
<keyword evidence="2" id="KW-1185">Reference proteome</keyword>
<evidence type="ECO:0000313" key="2">
    <source>
        <dbReference type="Proteomes" id="UP000830671"/>
    </source>
</evidence>
<organism evidence="1 2">
    <name type="scientific">Colletotrichum lupini</name>
    <dbReference type="NCBI Taxonomy" id="145971"/>
    <lineage>
        <taxon>Eukaryota</taxon>
        <taxon>Fungi</taxon>
        <taxon>Dikarya</taxon>
        <taxon>Ascomycota</taxon>
        <taxon>Pezizomycotina</taxon>
        <taxon>Sordariomycetes</taxon>
        <taxon>Hypocreomycetidae</taxon>
        <taxon>Glomerellales</taxon>
        <taxon>Glomerellaceae</taxon>
        <taxon>Colletotrichum</taxon>
        <taxon>Colletotrichum acutatum species complex</taxon>
    </lineage>
</organism>
<proteinExistence type="predicted"/>
<dbReference type="Proteomes" id="UP000830671">
    <property type="component" value="Chromosome 3"/>
</dbReference>
<gene>
    <name evidence="1" type="ORF">CLUP02_06641</name>
</gene>
<evidence type="ECO:0000313" key="1">
    <source>
        <dbReference type="EMBL" id="UQC81155.1"/>
    </source>
</evidence>
<sequence length="75" mass="8832">MHGNPFSCVLDKICPNVLSFTARPEYLALVMTREAYEEEDLTSQVLPQRIIAGRRSSIFPWQGDRKTFYQMRCYR</sequence>
<name>A0A9Q8WFX5_9PEZI</name>
<accession>A0A9Q8WFX5</accession>
<protein>
    <submittedName>
        <fullName evidence="1">Uncharacterized protein</fullName>
    </submittedName>
</protein>